<reference evidence="1 2" key="1">
    <citation type="submission" date="2023-11" db="EMBL/GenBank/DDBJ databases">
        <title>Genome sequence of Microbacterium rhizosphaerae KACC 19337.</title>
        <authorList>
            <person name="Choi H."/>
            <person name="Kim S."/>
            <person name="Kim Y."/>
            <person name="Kwon S.-W."/>
            <person name="Heo J."/>
        </authorList>
    </citation>
    <scope>NUCLEOTIDE SEQUENCE [LARGE SCALE GENOMIC DNA]</scope>
    <source>
        <strain evidence="1 2">KACC 19337</strain>
    </source>
</reference>
<dbReference type="Proteomes" id="UP001323798">
    <property type="component" value="Chromosome"/>
</dbReference>
<dbReference type="EMBL" id="CP139368">
    <property type="protein sequence ID" value="WPR89689.1"/>
    <property type="molecule type" value="Genomic_DNA"/>
</dbReference>
<accession>A0ABZ0SN97</accession>
<protein>
    <recommendedName>
        <fullName evidence="3">Nuclear transport factor 2 family protein</fullName>
    </recommendedName>
</protein>
<name>A0ABZ0SN97_9MICO</name>
<evidence type="ECO:0000313" key="1">
    <source>
        <dbReference type="EMBL" id="WPR89689.1"/>
    </source>
</evidence>
<keyword evidence="2" id="KW-1185">Reference proteome</keyword>
<gene>
    <name evidence="1" type="ORF">SM116_18325</name>
</gene>
<evidence type="ECO:0000313" key="2">
    <source>
        <dbReference type="Proteomes" id="UP001323798"/>
    </source>
</evidence>
<organism evidence="1 2">
    <name type="scientific">Microbacterium rhizosphaerae</name>
    <dbReference type="NCBI Taxonomy" id="1678237"/>
    <lineage>
        <taxon>Bacteria</taxon>
        <taxon>Bacillati</taxon>
        <taxon>Actinomycetota</taxon>
        <taxon>Actinomycetes</taxon>
        <taxon>Micrococcales</taxon>
        <taxon>Microbacteriaceae</taxon>
        <taxon>Microbacterium</taxon>
    </lineage>
</organism>
<sequence length="152" mass="16412">MRAALAAASTFDPSKSTRDNFLAHLATWFTPDTRRTNAADRERATQLYLGDLSRSVVLPQDQWDQMRSEQAAVTAKVDGPITHVAVSDDPGGMSIGTANVILTYRHGDVTNTEHVRVSVQVLCGPGSVPAPDSPQQAGDCKVVRFFDSAVEE</sequence>
<proteinExistence type="predicted"/>
<dbReference type="RefSeq" id="WP_320942403.1">
    <property type="nucleotide sequence ID" value="NZ_BAABEU010000003.1"/>
</dbReference>
<evidence type="ECO:0008006" key="3">
    <source>
        <dbReference type="Google" id="ProtNLM"/>
    </source>
</evidence>